<dbReference type="RefSeq" id="WP_005706274.1">
    <property type="nucleotide sequence ID" value="NZ_CP038817.1"/>
</dbReference>
<name>A0AAE6MNK3_HAEPH</name>
<protein>
    <submittedName>
        <fullName evidence="2">Uncharacterized protein</fullName>
    </submittedName>
</protein>
<accession>A0AAE6MNK3</accession>
<dbReference type="KEGG" id="hpaa:E5Q53_00805"/>
<feature type="transmembrane region" description="Helical" evidence="1">
    <location>
        <begin position="12"/>
        <end position="39"/>
    </location>
</feature>
<keyword evidence="1" id="KW-0812">Transmembrane</keyword>
<gene>
    <name evidence="2" type="ORF">E5Q53_00805</name>
</gene>
<dbReference type="AlphaFoldDB" id="A0AAE6MNK3"/>
<dbReference type="Proteomes" id="UP000323974">
    <property type="component" value="Chromosome"/>
</dbReference>
<keyword evidence="1" id="KW-0472">Membrane</keyword>
<evidence type="ECO:0000313" key="2">
    <source>
        <dbReference type="EMBL" id="QEN10113.1"/>
    </source>
</evidence>
<sequence length="189" mass="22478">MLTGFLKFFLAVWIIDLVGGTFGNTIGIVTLLLFLGLWLNSVYKKRTLNHINKEEKYIEVVSTPKKEAKPKELFKNKKRNEYYTLWECEDMIINFKEDEDEPSRDYKFHRWALDRNKGDDWIFVTDITDEEYIIDPYFGIEGNITWNGQEFDLWDCFFSAAFGDEAMDKVDDKKDKFLDKLYPDDEKSK</sequence>
<evidence type="ECO:0000256" key="1">
    <source>
        <dbReference type="SAM" id="Phobius"/>
    </source>
</evidence>
<reference evidence="2 3" key="1">
    <citation type="submission" date="2019-04" db="EMBL/GenBank/DDBJ databases">
        <title>Complete Genome and Methylome Analysis of Haemophilus haemolyticus NEB129.</title>
        <authorList>
            <person name="Fomenkov A."/>
            <person name="Roberts R.J."/>
            <person name="Anton B.P."/>
            <person name="Vincze T."/>
        </authorList>
    </citation>
    <scope>NUCLEOTIDE SEQUENCE [LARGE SCALE GENOMIC DNA]</scope>
    <source>
        <strain evidence="2 3">NEB129</strain>
    </source>
</reference>
<dbReference type="EMBL" id="CP038817">
    <property type="protein sequence ID" value="QEN10113.1"/>
    <property type="molecule type" value="Genomic_DNA"/>
</dbReference>
<organism evidence="2 3">
    <name type="scientific">Haemophilus parahaemolyticus</name>
    <dbReference type="NCBI Taxonomy" id="735"/>
    <lineage>
        <taxon>Bacteria</taxon>
        <taxon>Pseudomonadati</taxon>
        <taxon>Pseudomonadota</taxon>
        <taxon>Gammaproteobacteria</taxon>
        <taxon>Pasteurellales</taxon>
        <taxon>Pasteurellaceae</taxon>
        <taxon>Haemophilus</taxon>
    </lineage>
</organism>
<proteinExistence type="predicted"/>
<evidence type="ECO:0000313" key="3">
    <source>
        <dbReference type="Proteomes" id="UP000323974"/>
    </source>
</evidence>
<dbReference type="GeneID" id="78223623"/>
<keyword evidence="1" id="KW-1133">Transmembrane helix</keyword>